<dbReference type="Pfam" id="PF00665">
    <property type="entry name" value="rve"/>
    <property type="match status" value="1"/>
</dbReference>
<dbReference type="AlphaFoldDB" id="A0A151K1P3"/>
<dbReference type="PANTHER" id="PTHR37984">
    <property type="entry name" value="PROTEIN CBG26694"/>
    <property type="match status" value="1"/>
</dbReference>
<dbReference type="InterPro" id="IPR050951">
    <property type="entry name" value="Retrovirus_Pol_polyprotein"/>
</dbReference>
<feature type="non-terminal residue" evidence="2">
    <location>
        <position position="1"/>
    </location>
</feature>
<feature type="domain" description="Integrase catalytic" evidence="1">
    <location>
        <begin position="1"/>
        <end position="132"/>
    </location>
</feature>
<sequence length="264" mass="30783">ILVLVDAFTRFTWLFSVKTTNSRETIVNLLTVFDTFGNPRLLVSDRGTAFSSSEFADFMRERHVDHRMVAVASPWANGNVERINRFLKLSLRKMIEEQTSWASKINELQYIINNTYNSSIKTTPSKLLLGYDMRNHSDSKLTQFLKNLYNETMDLSDSRNQIRDIALQASNRVKDYNKAYYDKRHKHPTKYSLGDMVMIKSTAIKFGEDRKLHLPYRGPYRIAKVLDNDRYVVQDIPGCQITQKPYNGILTSDKLKPWIMIPRE</sequence>
<reference evidence="2 3" key="1">
    <citation type="submission" date="2016-03" db="EMBL/GenBank/DDBJ databases">
        <title>Cyphomyrmex costatus WGS genome.</title>
        <authorList>
            <person name="Nygaard S."/>
            <person name="Hu H."/>
            <person name="Boomsma J."/>
            <person name="Zhang G."/>
        </authorList>
    </citation>
    <scope>NUCLEOTIDE SEQUENCE [LARGE SCALE GENOMIC DNA]</scope>
    <source>
        <strain evidence="2">MS0001</strain>
        <tissue evidence="2">Whole body</tissue>
    </source>
</reference>
<keyword evidence="3" id="KW-1185">Reference proteome</keyword>
<organism evidence="2 3">
    <name type="scientific">Cyphomyrmex costatus</name>
    <dbReference type="NCBI Taxonomy" id="456900"/>
    <lineage>
        <taxon>Eukaryota</taxon>
        <taxon>Metazoa</taxon>
        <taxon>Ecdysozoa</taxon>
        <taxon>Arthropoda</taxon>
        <taxon>Hexapoda</taxon>
        <taxon>Insecta</taxon>
        <taxon>Pterygota</taxon>
        <taxon>Neoptera</taxon>
        <taxon>Endopterygota</taxon>
        <taxon>Hymenoptera</taxon>
        <taxon>Apocrita</taxon>
        <taxon>Aculeata</taxon>
        <taxon>Formicoidea</taxon>
        <taxon>Formicidae</taxon>
        <taxon>Myrmicinae</taxon>
        <taxon>Cyphomyrmex</taxon>
    </lineage>
</organism>
<dbReference type="InterPro" id="IPR012337">
    <property type="entry name" value="RNaseH-like_sf"/>
</dbReference>
<accession>A0A151K1P3</accession>
<dbReference type="InterPro" id="IPR036397">
    <property type="entry name" value="RNaseH_sf"/>
</dbReference>
<name>A0A151K1P3_9HYME</name>
<comment type="caution">
    <text evidence="2">The sequence shown here is derived from an EMBL/GenBank/DDBJ whole genome shotgun (WGS) entry which is preliminary data.</text>
</comment>
<proteinExistence type="predicted"/>
<gene>
    <name evidence="2" type="ORF">ALC62_00062</name>
</gene>
<dbReference type="Gene3D" id="3.30.420.10">
    <property type="entry name" value="Ribonuclease H-like superfamily/Ribonuclease H"/>
    <property type="match status" value="1"/>
</dbReference>
<dbReference type="Proteomes" id="UP000078542">
    <property type="component" value="Unassembled WGS sequence"/>
</dbReference>
<dbReference type="STRING" id="456900.A0A151K1P3"/>
<dbReference type="PANTHER" id="PTHR37984:SF5">
    <property type="entry name" value="PROTEIN NYNRIN-LIKE"/>
    <property type="match status" value="1"/>
</dbReference>
<evidence type="ECO:0000313" key="3">
    <source>
        <dbReference type="Proteomes" id="UP000078542"/>
    </source>
</evidence>
<dbReference type="GO" id="GO:0015074">
    <property type="term" value="P:DNA integration"/>
    <property type="evidence" value="ECO:0007669"/>
    <property type="project" value="InterPro"/>
</dbReference>
<evidence type="ECO:0000313" key="2">
    <source>
        <dbReference type="EMBL" id="KYN50035.1"/>
    </source>
</evidence>
<dbReference type="PROSITE" id="PS50994">
    <property type="entry name" value="INTEGRASE"/>
    <property type="match status" value="1"/>
</dbReference>
<evidence type="ECO:0000259" key="1">
    <source>
        <dbReference type="PROSITE" id="PS50994"/>
    </source>
</evidence>
<dbReference type="SUPFAM" id="SSF53098">
    <property type="entry name" value="Ribonuclease H-like"/>
    <property type="match status" value="1"/>
</dbReference>
<dbReference type="EMBL" id="LKEX01009002">
    <property type="protein sequence ID" value="KYN50035.1"/>
    <property type="molecule type" value="Genomic_DNA"/>
</dbReference>
<dbReference type="InterPro" id="IPR001584">
    <property type="entry name" value="Integrase_cat-core"/>
</dbReference>
<dbReference type="GO" id="GO:0003676">
    <property type="term" value="F:nucleic acid binding"/>
    <property type="evidence" value="ECO:0007669"/>
    <property type="project" value="InterPro"/>
</dbReference>
<protein>
    <submittedName>
        <fullName evidence="2">Pro-Pol polyprotein</fullName>
    </submittedName>
</protein>